<dbReference type="RefSeq" id="WP_230366386.1">
    <property type="nucleotide sequence ID" value="NZ_JAJALK010000005.1"/>
</dbReference>
<feature type="domain" description="DUF4142" evidence="2">
    <location>
        <begin position="143"/>
        <end position="217"/>
    </location>
</feature>
<reference evidence="3" key="1">
    <citation type="submission" date="2023-07" db="EMBL/GenBank/DDBJ databases">
        <title>Genomic Encyclopedia of Type Strains, Phase IV (KMG-IV): sequencing the most valuable type-strain genomes for metagenomic binning, comparative biology and taxonomic classification.</title>
        <authorList>
            <person name="Goeker M."/>
        </authorList>
    </citation>
    <scope>NUCLEOTIDE SEQUENCE</scope>
    <source>
        <strain evidence="3">DSM 19569</strain>
    </source>
</reference>
<sequence length="226" mass="22682">MHRREILTTMLGATAALAITRTAIAQVTPAGAIPSGVYLQMATTGGMFLENTARDAHEKTRNPAVKKFSRAEVIEQVNLSRKFGAYTGGVGPSAAAPAGPGGLIGGLVAAPVAVAGAAVGTAAGVAGGVTGGLLGVAPPPGGMTTDSQKAQILAQLSAMPPGPQYDATFVAHALQGHQEALIIHGSYAQSGEDPGLRRIARGALPLINLHIAQLSQMQARMGGQPG</sequence>
<dbReference type="InterPro" id="IPR012347">
    <property type="entry name" value="Ferritin-like"/>
</dbReference>
<evidence type="ECO:0000256" key="1">
    <source>
        <dbReference type="SAM" id="SignalP"/>
    </source>
</evidence>
<accession>A0AAJ1TN70</accession>
<dbReference type="Gene3D" id="1.20.1260.10">
    <property type="match status" value="1"/>
</dbReference>
<evidence type="ECO:0000313" key="4">
    <source>
        <dbReference type="Proteomes" id="UP001223420"/>
    </source>
</evidence>
<feature type="signal peptide" evidence="1">
    <location>
        <begin position="1"/>
        <end position="25"/>
    </location>
</feature>
<evidence type="ECO:0000259" key="2">
    <source>
        <dbReference type="Pfam" id="PF13628"/>
    </source>
</evidence>
<evidence type="ECO:0000313" key="3">
    <source>
        <dbReference type="EMBL" id="MDQ0543886.1"/>
    </source>
</evidence>
<dbReference type="EMBL" id="JAUSWL010000004">
    <property type="protein sequence ID" value="MDQ0543886.1"/>
    <property type="molecule type" value="Genomic_DNA"/>
</dbReference>
<name>A0AAJ1TN70_9HYPH</name>
<gene>
    <name evidence="3" type="ORF">QO001_002815</name>
</gene>
<protein>
    <submittedName>
        <fullName evidence="3">Outer membrane protein</fullName>
    </submittedName>
</protein>
<dbReference type="Pfam" id="PF13628">
    <property type="entry name" value="DUF4142"/>
    <property type="match status" value="1"/>
</dbReference>
<feature type="chain" id="PRO_5042581001" evidence="1">
    <location>
        <begin position="26"/>
        <end position="226"/>
    </location>
</feature>
<dbReference type="Proteomes" id="UP001223420">
    <property type="component" value="Unassembled WGS sequence"/>
</dbReference>
<proteinExistence type="predicted"/>
<comment type="caution">
    <text evidence="3">The sequence shown here is derived from an EMBL/GenBank/DDBJ whole genome shotgun (WGS) entry which is preliminary data.</text>
</comment>
<dbReference type="AlphaFoldDB" id="A0AAJ1TN70"/>
<dbReference type="InterPro" id="IPR025419">
    <property type="entry name" value="DUF4142"/>
</dbReference>
<organism evidence="3 4">
    <name type="scientific">Methylobacterium brachiatum</name>
    <dbReference type="NCBI Taxonomy" id="269660"/>
    <lineage>
        <taxon>Bacteria</taxon>
        <taxon>Pseudomonadati</taxon>
        <taxon>Pseudomonadota</taxon>
        <taxon>Alphaproteobacteria</taxon>
        <taxon>Hyphomicrobiales</taxon>
        <taxon>Methylobacteriaceae</taxon>
        <taxon>Methylobacterium</taxon>
    </lineage>
</organism>
<keyword evidence="1" id="KW-0732">Signal</keyword>